<feature type="compositionally biased region" description="Low complexity" evidence="1">
    <location>
        <begin position="201"/>
        <end position="238"/>
    </location>
</feature>
<keyword evidence="3" id="KW-1185">Reference proteome</keyword>
<reference evidence="2 3" key="1">
    <citation type="journal article" date="2021" name="Elife">
        <title>Chloroplast acquisition without the gene transfer in kleptoplastic sea slugs, Plakobranchus ocellatus.</title>
        <authorList>
            <person name="Maeda T."/>
            <person name="Takahashi S."/>
            <person name="Yoshida T."/>
            <person name="Shimamura S."/>
            <person name="Takaki Y."/>
            <person name="Nagai Y."/>
            <person name="Toyoda A."/>
            <person name="Suzuki Y."/>
            <person name="Arimoto A."/>
            <person name="Ishii H."/>
            <person name="Satoh N."/>
            <person name="Nishiyama T."/>
            <person name="Hasebe M."/>
            <person name="Maruyama T."/>
            <person name="Minagawa J."/>
            <person name="Obokata J."/>
            <person name="Shigenobu S."/>
        </authorList>
    </citation>
    <scope>NUCLEOTIDE SEQUENCE [LARGE SCALE GENOMIC DNA]</scope>
</reference>
<gene>
    <name evidence="2" type="ORF">ElyMa_007028600</name>
</gene>
<feature type="region of interest" description="Disordered" evidence="1">
    <location>
        <begin position="192"/>
        <end position="246"/>
    </location>
</feature>
<evidence type="ECO:0000313" key="2">
    <source>
        <dbReference type="EMBL" id="GFS25502.1"/>
    </source>
</evidence>
<sequence length="260" mass="28584">MDSGTPCKNAAYLCVGDVVGNGLSGNPCKSMPHNNLTWSLGSTQGGENQFTWGGKSGSSKVALTHPAAASLHLSVPVHCSSGQTDGDTGMNQHLYDGLHHHHHLQQRQPKHMQREPACEQNYHNSINPPGHKFFYATEPHLPQDRATGTSINGSVNHVRVTKSSTTVYQKDQSQAVLAEENMQLIRRQRCYDEQHSLSSPTSQHGSFTQQQQQQQYRQQQQFGQQQQSASSTTLSHSQGLQASASPGKVHFEYSRSCVIV</sequence>
<proteinExistence type="predicted"/>
<dbReference type="EMBL" id="BMAT01014045">
    <property type="protein sequence ID" value="GFS25502.1"/>
    <property type="molecule type" value="Genomic_DNA"/>
</dbReference>
<comment type="caution">
    <text evidence="2">The sequence shown here is derived from an EMBL/GenBank/DDBJ whole genome shotgun (WGS) entry which is preliminary data.</text>
</comment>
<name>A0AAV4JRU9_9GAST</name>
<organism evidence="2 3">
    <name type="scientific">Elysia marginata</name>
    <dbReference type="NCBI Taxonomy" id="1093978"/>
    <lineage>
        <taxon>Eukaryota</taxon>
        <taxon>Metazoa</taxon>
        <taxon>Spiralia</taxon>
        <taxon>Lophotrochozoa</taxon>
        <taxon>Mollusca</taxon>
        <taxon>Gastropoda</taxon>
        <taxon>Heterobranchia</taxon>
        <taxon>Euthyneura</taxon>
        <taxon>Panpulmonata</taxon>
        <taxon>Sacoglossa</taxon>
        <taxon>Placobranchoidea</taxon>
        <taxon>Plakobranchidae</taxon>
        <taxon>Elysia</taxon>
    </lineage>
</organism>
<protein>
    <submittedName>
        <fullName evidence="2">Uncharacterized protein</fullName>
    </submittedName>
</protein>
<evidence type="ECO:0000313" key="3">
    <source>
        <dbReference type="Proteomes" id="UP000762676"/>
    </source>
</evidence>
<accession>A0AAV4JRU9</accession>
<dbReference type="AlphaFoldDB" id="A0AAV4JRU9"/>
<evidence type="ECO:0000256" key="1">
    <source>
        <dbReference type="SAM" id="MobiDB-lite"/>
    </source>
</evidence>
<dbReference type="Proteomes" id="UP000762676">
    <property type="component" value="Unassembled WGS sequence"/>
</dbReference>